<dbReference type="InterPro" id="IPR014867">
    <property type="entry name" value="Spore_coat_CotH_CotH2/3/7"/>
</dbReference>
<dbReference type="PANTHER" id="PTHR40050:SF1">
    <property type="entry name" value="INNER SPORE COAT PROTEIN H"/>
    <property type="match status" value="1"/>
</dbReference>
<dbReference type="PANTHER" id="PTHR40050">
    <property type="entry name" value="INNER SPORE COAT PROTEIN H"/>
    <property type="match status" value="1"/>
</dbReference>
<reference evidence="1" key="1">
    <citation type="submission" date="2018-05" db="EMBL/GenBank/DDBJ databases">
        <authorList>
            <person name="Lanie J.A."/>
            <person name="Ng W.-L."/>
            <person name="Kazmierczak K.M."/>
            <person name="Andrzejewski T.M."/>
            <person name="Davidsen T.M."/>
            <person name="Wayne K.J."/>
            <person name="Tettelin H."/>
            <person name="Glass J.I."/>
            <person name="Rusch D."/>
            <person name="Podicherti R."/>
            <person name="Tsui H.-C.T."/>
            <person name="Winkler M.E."/>
        </authorList>
    </citation>
    <scope>NUCLEOTIDE SEQUENCE</scope>
</reference>
<protein>
    <recommendedName>
        <fullName evidence="2">Spore coat protein CotH</fullName>
    </recommendedName>
</protein>
<proteinExistence type="predicted"/>
<dbReference type="Pfam" id="PF08757">
    <property type="entry name" value="CotH"/>
    <property type="match status" value="1"/>
</dbReference>
<gene>
    <name evidence="1" type="ORF">METZ01_LOCUS136662</name>
</gene>
<name>A0A381Z3E7_9ZZZZ</name>
<organism evidence="1">
    <name type="scientific">marine metagenome</name>
    <dbReference type="NCBI Taxonomy" id="408172"/>
    <lineage>
        <taxon>unclassified sequences</taxon>
        <taxon>metagenomes</taxon>
        <taxon>ecological metagenomes</taxon>
    </lineage>
</organism>
<evidence type="ECO:0000313" key="1">
    <source>
        <dbReference type="EMBL" id="SVA83808.1"/>
    </source>
</evidence>
<dbReference type="EMBL" id="UINC01019813">
    <property type="protein sequence ID" value="SVA83808.1"/>
    <property type="molecule type" value="Genomic_DNA"/>
</dbReference>
<sequence length="561" mass="63215">MAALLVEVGVLANEGPFHVDRLLEVTVEMPAEDWKKMRYEHHDLFGLITPREPGQPRPNPYNYYKGNVTIDKVTFKNVGLRKKGLLGSVNAQRPSIKINFNRFGVEQEFEGVSLMTLNNNDTDASHVKQHLSYGLFRKAGIPAPRCNFARVTVNGEYLGLYSHIESVRKDFLKRHFAKSGGNLYEGQISDFTVKAAGTFDAKTNAKKNDRSDLAKATKALAVPDDQLFEEVAKVIDIDHFYRYWAMECLIGFNDGYSGNQNNFFIYNDPSSGRFKFMPWGTDGVFRARSSKSSQAGTPLSVMAEGALAHRLYKTEIGRKRYRAALLKVLDEVWDERELQSQLNRLVPMIQPQTHLPPGLFNPAIDSIRRFVSDRRSMLAGELTGPIPTWPKKMRGAVTTRKAKRLTMKCTFQTKWTEAADPDYKRKVGECAIKLAHGDEMIEVVDTRVRAATSSSAARFGFPVITTIGRVRDTPREVMVNLMVDPGFYKMSNDISVDGYTVWGFVRVGMQGKGRYTRIGWAKGSLKLRAVSRTEGQVVAGSFEVYCDPYSRLNLKPTSEEK</sequence>
<dbReference type="AlphaFoldDB" id="A0A381Z3E7"/>
<evidence type="ECO:0008006" key="2">
    <source>
        <dbReference type="Google" id="ProtNLM"/>
    </source>
</evidence>
<accession>A0A381Z3E7</accession>